<dbReference type="InterPro" id="IPR015943">
    <property type="entry name" value="WD40/YVTN_repeat-like_dom_sf"/>
</dbReference>
<evidence type="ECO:0000256" key="1">
    <source>
        <dbReference type="ARBA" id="ARBA00022574"/>
    </source>
</evidence>
<dbReference type="InterPro" id="IPR036322">
    <property type="entry name" value="WD40_repeat_dom_sf"/>
</dbReference>
<dbReference type="SUPFAM" id="SSF50978">
    <property type="entry name" value="WD40 repeat-like"/>
    <property type="match status" value="1"/>
</dbReference>
<dbReference type="InterPro" id="IPR051859">
    <property type="entry name" value="DCAF"/>
</dbReference>
<dbReference type="PROSITE" id="PS50082">
    <property type="entry name" value="WD_REPEATS_2"/>
    <property type="match status" value="1"/>
</dbReference>
<evidence type="ECO:0000256" key="3">
    <source>
        <dbReference type="PROSITE-ProRule" id="PRU00221"/>
    </source>
</evidence>
<organism evidence="4 5">
    <name type="scientific">Dipteronia dyeriana</name>
    <dbReference type="NCBI Taxonomy" id="168575"/>
    <lineage>
        <taxon>Eukaryota</taxon>
        <taxon>Viridiplantae</taxon>
        <taxon>Streptophyta</taxon>
        <taxon>Embryophyta</taxon>
        <taxon>Tracheophyta</taxon>
        <taxon>Spermatophyta</taxon>
        <taxon>Magnoliopsida</taxon>
        <taxon>eudicotyledons</taxon>
        <taxon>Gunneridae</taxon>
        <taxon>Pentapetalae</taxon>
        <taxon>rosids</taxon>
        <taxon>malvids</taxon>
        <taxon>Sapindales</taxon>
        <taxon>Sapindaceae</taxon>
        <taxon>Hippocastanoideae</taxon>
        <taxon>Acereae</taxon>
        <taxon>Dipteronia</taxon>
    </lineage>
</organism>
<name>A0AAD9X0V8_9ROSI</name>
<evidence type="ECO:0000313" key="4">
    <source>
        <dbReference type="EMBL" id="KAK2649275.1"/>
    </source>
</evidence>
<dbReference type="PROSITE" id="PS50294">
    <property type="entry name" value="WD_REPEATS_REGION"/>
    <property type="match status" value="1"/>
</dbReference>
<gene>
    <name evidence="4" type="ORF">Ddye_016764</name>
</gene>
<dbReference type="PRINTS" id="PR00320">
    <property type="entry name" value="GPROTEINBRPT"/>
</dbReference>
<feature type="repeat" description="WD" evidence="3">
    <location>
        <begin position="50"/>
        <end position="91"/>
    </location>
</feature>
<dbReference type="PANTHER" id="PTHR19847">
    <property type="entry name" value="DDB1- AND CUL4-ASSOCIATED FACTOR 11"/>
    <property type="match status" value="1"/>
</dbReference>
<dbReference type="Gene3D" id="2.130.10.10">
    <property type="entry name" value="YVTN repeat-like/Quinoprotein amine dehydrogenase"/>
    <property type="match status" value="2"/>
</dbReference>
<evidence type="ECO:0000313" key="5">
    <source>
        <dbReference type="Proteomes" id="UP001280121"/>
    </source>
</evidence>
<keyword evidence="2" id="KW-0677">Repeat</keyword>
<dbReference type="SMART" id="SM00320">
    <property type="entry name" value="WD40"/>
    <property type="match status" value="3"/>
</dbReference>
<keyword evidence="5" id="KW-1185">Reference proteome</keyword>
<proteinExistence type="predicted"/>
<dbReference type="GO" id="GO:0080008">
    <property type="term" value="C:Cul4-RING E3 ubiquitin ligase complex"/>
    <property type="evidence" value="ECO:0007669"/>
    <property type="project" value="TreeGrafter"/>
</dbReference>
<dbReference type="EMBL" id="JANJYI010000005">
    <property type="protein sequence ID" value="KAK2649275.1"/>
    <property type="molecule type" value="Genomic_DNA"/>
</dbReference>
<dbReference type="InterPro" id="IPR020472">
    <property type="entry name" value="WD40_PAC1"/>
</dbReference>
<dbReference type="Pfam" id="PF00400">
    <property type="entry name" value="WD40"/>
    <property type="match status" value="3"/>
</dbReference>
<dbReference type="GO" id="GO:0043161">
    <property type="term" value="P:proteasome-mediated ubiquitin-dependent protein catabolic process"/>
    <property type="evidence" value="ECO:0007669"/>
    <property type="project" value="TreeGrafter"/>
</dbReference>
<keyword evidence="1 3" id="KW-0853">WD repeat</keyword>
<accession>A0AAD9X0V8</accession>
<dbReference type="AlphaFoldDB" id="A0AAD9X0V8"/>
<protein>
    <submittedName>
        <fullName evidence="4">Uncharacterized protein</fullName>
    </submittedName>
</protein>
<comment type="caution">
    <text evidence="4">The sequence shown here is derived from an EMBL/GenBank/DDBJ whole genome shotgun (WGS) entry which is preliminary data.</text>
</comment>
<sequence>MVFCVCESDVNNVCFADETGHLIYSGSDDNLCKVWDRHCLTVKGKAAGILTGHLEGNTFLDSRGDGHYLISNGKDQAIKLWDIRKMSTNASYTGQRYIYTGSRDSSVYVYDLVSGAQVAILKHHNSPVRDCSWYPNYPMLVSSSWEGYVVR</sequence>
<evidence type="ECO:0000256" key="2">
    <source>
        <dbReference type="ARBA" id="ARBA00022737"/>
    </source>
</evidence>
<reference evidence="4" key="1">
    <citation type="journal article" date="2023" name="Plant J.">
        <title>Genome sequences and population genomics provide insights into the demographic history, inbreeding, and mutation load of two 'living fossil' tree species of Dipteronia.</title>
        <authorList>
            <person name="Feng Y."/>
            <person name="Comes H.P."/>
            <person name="Chen J."/>
            <person name="Zhu S."/>
            <person name="Lu R."/>
            <person name="Zhang X."/>
            <person name="Li P."/>
            <person name="Qiu J."/>
            <person name="Olsen K.M."/>
            <person name="Qiu Y."/>
        </authorList>
    </citation>
    <scope>NUCLEOTIDE SEQUENCE</scope>
    <source>
        <strain evidence="4">KIB01</strain>
    </source>
</reference>
<dbReference type="PANTHER" id="PTHR19847:SF7">
    <property type="entry name" value="DDB1- AND CUL4-ASSOCIATED FACTOR 11"/>
    <property type="match status" value="1"/>
</dbReference>
<dbReference type="InterPro" id="IPR001680">
    <property type="entry name" value="WD40_rpt"/>
</dbReference>
<dbReference type="Proteomes" id="UP001280121">
    <property type="component" value="Unassembled WGS sequence"/>
</dbReference>